<name>A0AA35WBX2_GEOBA</name>
<dbReference type="GO" id="GO:1990174">
    <property type="term" value="F:phosphodiesterase decapping endonuclease activity"/>
    <property type="evidence" value="ECO:0007669"/>
    <property type="project" value="TreeGrafter"/>
</dbReference>
<keyword evidence="7" id="KW-0539">Nucleus</keyword>
<evidence type="ECO:0000256" key="16">
    <source>
        <dbReference type="ARBA" id="ARBA00047875"/>
    </source>
</evidence>
<evidence type="ECO:0000256" key="8">
    <source>
        <dbReference type="ARBA" id="ARBA00038173"/>
    </source>
</evidence>
<dbReference type="EMBL" id="CASHTH010000786">
    <property type="protein sequence ID" value="CAI8007587.1"/>
    <property type="molecule type" value="Genomic_DNA"/>
</dbReference>
<dbReference type="InterPro" id="IPR054754">
    <property type="entry name" value="NudT16"/>
</dbReference>
<dbReference type="GO" id="GO:0005730">
    <property type="term" value="C:nucleolus"/>
    <property type="evidence" value="ECO:0007669"/>
    <property type="project" value="UniProtKB-SubCell"/>
</dbReference>
<dbReference type="GO" id="GO:1990003">
    <property type="term" value="F:IDP phosphatase activity"/>
    <property type="evidence" value="ECO:0007669"/>
    <property type="project" value="UniProtKB-EC"/>
</dbReference>
<evidence type="ECO:0000256" key="10">
    <source>
        <dbReference type="ARBA" id="ARBA00039871"/>
    </source>
</evidence>
<proteinExistence type="inferred from homology"/>
<evidence type="ECO:0000256" key="17">
    <source>
        <dbReference type="ARBA" id="ARBA00048945"/>
    </source>
</evidence>
<dbReference type="InterPro" id="IPR020084">
    <property type="entry name" value="NUDIX_hydrolase_CS"/>
</dbReference>
<evidence type="ECO:0000256" key="6">
    <source>
        <dbReference type="ARBA" id="ARBA00023080"/>
    </source>
</evidence>
<dbReference type="PROSITE" id="PS00893">
    <property type="entry name" value="NUDIX_BOX"/>
    <property type="match status" value="1"/>
</dbReference>
<evidence type="ECO:0000256" key="7">
    <source>
        <dbReference type="ARBA" id="ARBA00023242"/>
    </source>
</evidence>
<organism evidence="19 20">
    <name type="scientific">Geodia barretti</name>
    <name type="common">Barrett's horny sponge</name>
    <dbReference type="NCBI Taxonomy" id="519541"/>
    <lineage>
        <taxon>Eukaryota</taxon>
        <taxon>Metazoa</taxon>
        <taxon>Porifera</taxon>
        <taxon>Demospongiae</taxon>
        <taxon>Heteroscleromorpha</taxon>
        <taxon>Tetractinellida</taxon>
        <taxon>Astrophorina</taxon>
        <taxon>Geodiidae</taxon>
        <taxon>Geodia</taxon>
    </lineage>
</organism>
<protein>
    <recommendedName>
        <fullName evidence="10">U8 snoRNA-decapping enzyme</fullName>
        <ecNumber evidence="9">3.6.1.64</ecNumber>
    </recommendedName>
    <alternativeName>
        <fullName evidence="13">IDP phosphatase</fullName>
    </alternativeName>
    <alternativeName>
        <fullName evidence="11">Inosine diphosphate phosphatase</fullName>
    </alternativeName>
    <alternativeName>
        <fullName evidence="12">Nucleoside diphosphate-linked moiety X motif 16</fullName>
    </alternativeName>
    <alternativeName>
        <fullName evidence="14">m7GpppN-mRNA hydrolase</fullName>
    </alternativeName>
</protein>
<dbReference type="Pfam" id="PF22327">
    <property type="entry name" value="Nudt16-like"/>
    <property type="match status" value="1"/>
</dbReference>
<evidence type="ECO:0000256" key="15">
    <source>
        <dbReference type="ARBA" id="ARBA00047661"/>
    </source>
</evidence>
<evidence type="ECO:0000256" key="5">
    <source>
        <dbReference type="ARBA" id="ARBA00022884"/>
    </source>
</evidence>
<dbReference type="InterPro" id="IPR000086">
    <property type="entry name" value="NUDIX_hydrolase_dom"/>
</dbReference>
<comment type="catalytic activity">
    <reaction evidence="16">
        <text>IDP + H2O = IMP + phosphate + H(+)</text>
        <dbReference type="Rhea" id="RHEA:35207"/>
        <dbReference type="ChEBI" id="CHEBI:15377"/>
        <dbReference type="ChEBI" id="CHEBI:15378"/>
        <dbReference type="ChEBI" id="CHEBI:43474"/>
        <dbReference type="ChEBI" id="CHEBI:58053"/>
        <dbReference type="ChEBI" id="CHEBI:58280"/>
        <dbReference type="EC" id="3.6.1.64"/>
    </reaction>
    <physiologicalReaction direction="left-to-right" evidence="16">
        <dbReference type="Rhea" id="RHEA:35208"/>
    </physiologicalReaction>
</comment>
<dbReference type="PANTHER" id="PTHR31699:SF1">
    <property type="entry name" value="U8 SNORNA-DECAPPING ENZYME"/>
    <property type="match status" value="1"/>
</dbReference>
<keyword evidence="5" id="KW-0694">RNA-binding</keyword>
<comment type="catalytic activity">
    <reaction evidence="17">
        <text>dIDP + H2O = dIMP + phosphate + H(+)</text>
        <dbReference type="Rhea" id="RHEA:35211"/>
        <dbReference type="ChEBI" id="CHEBI:15377"/>
        <dbReference type="ChEBI" id="CHEBI:15378"/>
        <dbReference type="ChEBI" id="CHEBI:43474"/>
        <dbReference type="ChEBI" id="CHEBI:61194"/>
        <dbReference type="ChEBI" id="CHEBI:62286"/>
        <dbReference type="EC" id="3.6.1.64"/>
    </reaction>
    <physiologicalReaction direction="left-to-right" evidence="17">
        <dbReference type="Rhea" id="RHEA:35212"/>
    </physiologicalReaction>
</comment>
<evidence type="ECO:0000256" key="13">
    <source>
        <dbReference type="ARBA" id="ARBA00042015"/>
    </source>
</evidence>
<dbReference type="InterPro" id="IPR020476">
    <property type="entry name" value="Nudix_hydrolase"/>
</dbReference>
<keyword evidence="4" id="KW-0378">Hydrolase</keyword>
<evidence type="ECO:0000256" key="14">
    <source>
        <dbReference type="ARBA" id="ARBA00043162"/>
    </source>
</evidence>
<evidence type="ECO:0000259" key="18">
    <source>
        <dbReference type="PROSITE" id="PS51462"/>
    </source>
</evidence>
<dbReference type="GO" id="GO:0030515">
    <property type="term" value="F:snoRNA binding"/>
    <property type="evidence" value="ECO:0007669"/>
    <property type="project" value="TreeGrafter"/>
</dbReference>
<dbReference type="InterPro" id="IPR015797">
    <property type="entry name" value="NUDIX_hydrolase-like_dom_sf"/>
</dbReference>
<dbReference type="EC" id="3.6.1.64" evidence="9"/>
<comment type="subcellular location">
    <subcellularLocation>
        <location evidence="2">Nucleus</location>
        <location evidence="2">Nucleolus</location>
    </subcellularLocation>
    <subcellularLocation>
        <location evidence="3">Nucleus</location>
        <location evidence="3">Nucleoplasm</location>
    </subcellularLocation>
</comment>
<dbReference type="AlphaFoldDB" id="A0AA35WBX2"/>
<comment type="cofactor">
    <cofactor evidence="1">
        <name>Co(2+)</name>
        <dbReference type="ChEBI" id="CHEBI:48828"/>
    </cofactor>
</comment>
<keyword evidence="6" id="KW-0546">Nucleotide metabolism</keyword>
<comment type="catalytic activity">
    <reaction evidence="15">
        <text>a 5'-end (N(7)-methyl 5'-triphosphoguanosine)-ribonucleoside in mRNA + H2O = N(7)-methyl-GDP + a 5'-end phospho-ribonucleoside in mRNA + 2 H(+)</text>
        <dbReference type="Rhea" id="RHEA:67484"/>
        <dbReference type="Rhea" id="RHEA-COMP:15692"/>
        <dbReference type="Rhea" id="RHEA-COMP:17167"/>
        <dbReference type="ChEBI" id="CHEBI:15377"/>
        <dbReference type="ChEBI" id="CHEBI:15378"/>
        <dbReference type="ChEBI" id="CHEBI:63714"/>
        <dbReference type="ChEBI" id="CHEBI:138282"/>
        <dbReference type="ChEBI" id="CHEBI:156461"/>
        <dbReference type="EC" id="3.6.1.62"/>
    </reaction>
    <physiologicalReaction direction="left-to-right" evidence="15">
        <dbReference type="Rhea" id="RHEA:67485"/>
    </physiologicalReaction>
</comment>
<evidence type="ECO:0000256" key="11">
    <source>
        <dbReference type="ARBA" id="ARBA00041450"/>
    </source>
</evidence>
<dbReference type="GO" id="GO:0009117">
    <property type="term" value="P:nucleotide metabolic process"/>
    <property type="evidence" value="ECO:0007669"/>
    <property type="project" value="UniProtKB-KW"/>
</dbReference>
<evidence type="ECO:0000256" key="2">
    <source>
        <dbReference type="ARBA" id="ARBA00004604"/>
    </source>
</evidence>
<sequence length="121" mass="13317">MLASADYVEVSESEWKALLPSYGHAAHVMVYSTWPGRFMDKYEHKFAVSMQLRFDGTLGFPGGMVDSGETPETAAGRELAEETGCHDIDVTPSNHVVTHVSKKTQLCLHLFAKKSGTTAFH</sequence>
<dbReference type="GO" id="GO:0140933">
    <property type="term" value="F:5'-(N(7)-methylguanosine 5'-triphospho)-[mRNA] hydrolase activity"/>
    <property type="evidence" value="ECO:0007669"/>
    <property type="project" value="UniProtKB-EC"/>
</dbReference>
<dbReference type="PRINTS" id="PR00502">
    <property type="entry name" value="NUDIXFAMILY"/>
</dbReference>
<evidence type="ECO:0000256" key="1">
    <source>
        <dbReference type="ARBA" id="ARBA00001941"/>
    </source>
</evidence>
<comment type="similarity">
    <text evidence="8">Belongs to the Nudix hydrolase family. NUDT16 subfamily.</text>
</comment>
<evidence type="ECO:0000313" key="19">
    <source>
        <dbReference type="EMBL" id="CAI8007587.1"/>
    </source>
</evidence>
<reference evidence="19" key="1">
    <citation type="submission" date="2023-03" db="EMBL/GenBank/DDBJ databases">
        <authorList>
            <person name="Steffen K."/>
            <person name="Cardenas P."/>
        </authorList>
    </citation>
    <scope>NUCLEOTIDE SEQUENCE</scope>
</reference>
<evidence type="ECO:0000256" key="9">
    <source>
        <dbReference type="ARBA" id="ARBA00038899"/>
    </source>
</evidence>
<accession>A0AA35WBX2</accession>
<dbReference type="Proteomes" id="UP001174909">
    <property type="component" value="Unassembled WGS sequence"/>
</dbReference>
<evidence type="ECO:0000256" key="3">
    <source>
        <dbReference type="ARBA" id="ARBA00004642"/>
    </source>
</evidence>
<evidence type="ECO:0000256" key="12">
    <source>
        <dbReference type="ARBA" id="ARBA00041656"/>
    </source>
</evidence>
<dbReference type="GO" id="GO:0016077">
    <property type="term" value="P:sno(s)RNA catabolic process"/>
    <property type="evidence" value="ECO:0007669"/>
    <property type="project" value="TreeGrafter"/>
</dbReference>
<dbReference type="Gene3D" id="3.90.79.10">
    <property type="entry name" value="Nucleoside Triphosphate Pyrophosphohydrolase"/>
    <property type="match status" value="1"/>
</dbReference>
<keyword evidence="20" id="KW-1185">Reference proteome</keyword>
<feature type="domain" description="Nudix hydrolase" evidence="18">
    <location>
        <begin position="21"/>
        <end position="121"/>
    </location>
</feature>
<dbReference type="PANTHER" id="PTHR31699">
    <property type="entry name" value="NUDIX T16 FAMILY MEMBER"/>
    <property type="match status" value="1"/>
</dbReference>
<dbReference type="PROSITE" id="PS51462">
    <property type="entry name" value="NUDIX"/>
    <property type="match status" value="1"/>
</dbReference>
<evidence type="ECO:0000313" key="20">
    <source>
        <dbReference type="Proteomes" id="UP001174909"/>
    </source>
</evidence>
<comment type="caution">
    <text evidence="19">The sequence shown here is derived from an EMBL/GenBank/DDBJ whole genome shotgun (WGS) entry which is preliminary data.</text>
</comment>
<evidence type="ECO:0000256" key="4">
    <source>
        <dbReference type="ARBA" id="ARBA00022801"/>
    </source>
</evidence>
<gene>
    <name evidence="19" type="ORF">GBAR_LOCUS5281</name>
</gene>
<dbReference type="GO" id="GO:0005654">
    <property type="term" value="C:nucleoplasm"/>
    <property type="evidence" value="ECO:0007669"/>
    <property type="project" value="UniProtKB-SubCell"/>
</dbReference>
<dbReference type="SUPFAM" id="SSF55811">
    <property type="entry name" value="Nudix"/>
    <property type="match status" value="1"/>
</dbReference>
<dbReference type="GO" id="GO:0006402">
    <property type="term" value="P:mRNA catabolic process"/>
    <property type="evidence" value="ECO:0007669"/>
    <property type="project" value="TreeGrafter"/>
</dbReference>